<dbReference type="EMBL" id="CAJVPS010000411">
    <property type="protein sequence ID" value="CAG8484354.1"/>
    <property type="molecule type" value="Genomic_DNA"/>
</dbReference>
<proteinExistence type="predicted"/>
<evidence type="ECO:0000313" key="1">
    <source>
        <dbReference type="EMBL" id="CAG8484354.1"/>
    </source>
</evidence>
<reference evidence="1" key="1">
    <citation type="submission" date="2021-06" db="EMBL/GenBank/DDBJ databases">
        <authorList>
            <person name="Kallberg Y."/>
            <person name="Tangrot J."/>
            <person name="Rosling A."/>
        </authorList>
    </citation>
    <scope>NUCLEOTIDE SEQUENCE</scope>
    <source>
        <strain evidence="1">FL130A</strain>
    </source>
</reference>
<protein>
    <submittedName>
        <fullName evidence="1">11161_t:CDS:1</fullName>
    </submittedName>
</protein>
<dbReference type="AlphaFoldDB" id="A0A9N8WEZ2"/>
<name>A0A9N8WEZ2_9GLOM</name>
<organism evidence="1 2">
    <name type="scientific">Ambispora leptoticha</name>
    <dbReference type="NCBI Taxonomy" id="144679"/>
    <lineage>
        <taxon>Eukaryota</taxon>
        <taxon>Fungi</taxon>
        <taxon>Fungi incertae sedis</taxon>
        <taxon>Mucoromycota</taxon>
        <taxon>Glomeromycotina</taxon>
        <taxon>Glomeromycetes</taxon>
        <taxon>Archaeosporales</taxon>
        <taxon>Ambisporaceae</taxon>
        <taxon>Ambispora</taxon>
    </lineage>
</organism>
<gene>
    <name evidence="1" type="ORF">ALEPTO_LOCUS2655</name>
</gene>
<keyword evidence="2" id="KW-1185">Reference proteome</keyword>
<accession>A0A9N8WEZ2</accession>
<dbReference type="Proteomes" id="UP000789508">
    <property type="component" value="Unassembled WGS sequence"/>
</dbReference>
<sequence length="40" mass="4408">MFIVTEVSGGSNFAVLAIVTIVLGQEYYTRQIIATLFQIT</sequence>
<evidence type="ECO:0000313" key="2">
    <source>
        <dbReference type="Proteomes" id="UP000789508"/>
    </source>
</evidence>
<dbReference type="OrthoDB" id="67965at2759"/>
<comment type="caution">
    <text evidence="1">The sequence shown here is derived from an EMBL/GenBank/DDBJ whole genome shotgun (WGS) entry which is preliminary data.</text>
</comment>